<dbReference type="OrthoDB" id="2559672at2"/>
<dbReference type="Pfam" id="PF12833">
    <property type="entry name" value="HTH_18"/>
    <property type="match status" value="1"/>
</dbReference>
<evidence type="ECO:0000313" key="3">
    <source>
        <dbReference type="EMBL" id="RVU04710.1"/>
    </source>
</evidence>
<evidence type="ECO:0000259" key="2">
    <source>
        <dbReference type="PROSITE" id="PS01124"/>
    </source>
</evidence>
<dbReference type="GO" id="GO:0043565">
    <property type="term" value="F:sequence-specific DNA binding"/>
    <property type="evidence" value="ECO:0007669"/>
    <property type="project" value="InterPro"/>
</dbReference>
<evidence type="ECO:0000256" key="1">
    <source>
        <dbReference type="SAM" id="MobiDB-lite"/>
    </source>
</evidence>
<feature type="domain" description="HTH araC/xylS-type" evidence="2">
    <location>
        <begin position="182"/>
        <end position="282"/>
    </location>
</feature>
<dbReference type="Gene3D" id="1.10.10.60">
    <property type="entry name" value="Homeodomain-like"/>
    <property type="match status" value="1"/>
</dbReference>
<sequence length="314" mass="35225">MLKSIRPTVDNQVRPWAGRSRGGQPMSFNRAPSKDLEPWLGRVYATPVDLPDDYELVSGLLNDCSMVRIQLSGKWQAHTADGVNDYGPAALIFGPHSKFMRIKVTGSFVSIGLALRPGAGHAIFGVAASEVVDRIVPFERVGLDSQIALNNLNRYSDATSWVNTIEARFRQIVEAKGRPLPDPVTTAFENLAYENPAANIGDFAEELCISMRQLQRIINRDFGMAPKQVLRRARALDMASHLHGVADEKEADDLILRYFDQAQMTREFTEFFGMTPRQFMKTPNPLMTLTLEARQAKRLEMLKRLPPGATRPWQ</sequence>
<feature type="region of interest" description="Disordered" evidence="1">
    <location>
        <begin position="1"/>
        <end position="32"/>
    </location>
</feature>
<dbReference type="Proteomes" id="UP000282837">
    <property type="component" value="Unassembled WGS sequence"/>
</dbReference>
<dbReference type="EMBL" id="SACO01000007">
    <property type="protein sequence ID" value="RVU04710.1"/>
    <property type="molecule type" value="Genomic_DNA"/>
</dbReference>
<dbReference type="SMART" id="SM00342">
    <property type="entry name" value="HTH_ARAC"/>
    <property type="match status" value="1"/>
</dbReference>
<comment type="caution">
    <text evidence="3">The sequence shown here is derived from an EMBL/GenBank/DDBJ whole genome shotgun (WGS) entry which is preliminary data.</text>
</comment>
<organism evidence="3 4">
    <name type="scientific">Novosphingobium umbonatum</name>
    <dbReference type="NCBI Taxonomy" id="1908524"/>
    <lineage>
        <taxon>Bacteria</taxon>
        <taxon>Pseudomonadati</taxon>
        <taxon>Pseudomonadota</taxon>
        <taxon>Alphaproteobacteria</taxon>
        <taxon>Sphingomonadales</taxon>
        <taxon>Sphingomonadaceae</taxon>
        <taxon>Novosphingobium</taxon>
    </lineage>
</organism>
<dbReference type="InterPro" id="IPR046532">
    <property type="entry name" value="DUF6597"/>
</dbReference>
<accession>A0A3S2V6A4</accession>
<protein>
    <submittedName>
        <fullName evidence="3">AraC family transcriptional regulator</fullName>
    </submittedName>
</protein>
<evidence type="ECO:0000313" key="4">
    <source>
        <dbReference type="Proteomes" id="UP000282837"/>
    </source>
</evidence>
<dbReference type="InterPro" id="IPR018060">
    <property type="entry name" value="HTH_AraC"/>
</dbReference>
<dbReference type="GO" id="GO:0003700">
    <property type="term" value="F:DNA-binding transcription factor activity"/>
    <property type="evidence" value="ECO:0007669"/>
    <property type="project" value="InterPro"/>
</dbReference>
<dbReference type="AlphaFoldDB" id="A0A3S2V6A4"/>
<keyword evidence="4" id="KW-1185">Reference proteome</keyword>
<name>A0A3S2V6A4_9SPHN</name>
<dbReference type="Pfam" id="PF20240">
    <property type="entry name" value="DUF6597"/>
    <property type="match status" value="1"/>
</dbReference>
<proteinExistence type="predicted"/>
<dbReference type="PROSITE" id="PS01124">
    <property type="entry name" value="HTH_ARAC_FAMILY_2"/>
    <property type="match status" value="1"/>
</dbReference>
<gene>
    <name evidence="3" type="ORF">EOE18_11195</name>
</gene>
<reference evidence="3 4" key="1">
    <citation type="submission" date="2019-01" db="EMBL/GenBank/DDBJ databases">
        <authorList>
            <person name="Chen W.-M."/>
        </authorList>
    </citation>
    <scope>NUCLEOTIDE SEQUENCE [LARGE SCALE GENOMIC DNA]</scope>
    <source>
        <strain evidence="3 4">FSY-9</strain>
    </source>
</reference>